<gene>
    <name evidence="1" type="ORF">SO802_008777</name>
</gene>
<proteinExistence type="predicted"/>
<accession>A0AAW2D9K6</accession>
<feature type="non-terminal residue" evidence="1">
    <location>
        <position position="1"/>
    </location>
</feature>
<organism evidence="1 2">
    <name type="scientific">Lithocarpus litseifolius</name>
    <dbReference type="NCBI Taxonomy" id="425828"/>
    <lineage>
        <taxon>Eukaryota</taxon>
        <taxon>Viridiplantae</taxon>
        <taxon>Streptophyta</taxon>
        <taxon>Embryophyta</taxon>
        <taxon>Tracheophyta</taxon>
        <taxon>Spermatophyta</taxon>
        <taxon>Magnoliopsida</taxon>
        <taxon>eudicotyledons</taxon>
        <taxon>Gunneridae</taxon>
        <taxon>Pentapetalae</taxon>
        <taxon>rosids</taxon>
        <taxon>fabids</taxon>
        <taxon>Fagales</taxon>
        <taxon>Fagaceae</taxon>
        <taxon>Lithocarpus</taxon>
    </lineage>
</organism>
<protein>
    <recommendedName>
        <fullName evidence="3">Breast cancer susceptibility protein 1</fullName>
    </recommendedName>
</protein>
<evidence type="ECO:0000313" key="2">
    <source>
        <dbReference type="Proteomes" id="UP001459277"/>
    </source>
</evidence>
<reference evidence="1 2" key="1">
    <citation type="submission" date="2024-01" db="EMBL/GenBank/DDBJ databases">
        <title>A telomere-to-telomere, gap-free genome of sweet tea (Lithocarpus litseifolius).</title>
        <authorList>
            <person name="Zhou J."/>
        </authorList>
    </citation>
    <scope>NUCLEOTIDE SEQUENCE [LARGE SCALE GENOMIC DNA]</scope>
    <source>
        <strain evidence="1">Zhou-2022a</strain>
        <tissue evidence="1">Leaf</tissue>
    </source>
</reference>
<feature type="non-terminal residue" evidence="1">
    <location>
        <position position="186"/>
    </location>
</feature>
<name>A0AAW2D9K6_9ROSI</name>
<comment type="caution">
    <text evidence="1">The sequence shown here is derived from an EMBL/GenBank/DDBJ whole genome shotgun (WGS) entry which is preliminary data.</text>
</comment>
<evidence type="ECO:0008006" key="3">
    <source>
        <dbReference type="Google" id="ProtNLM"/>
    </source>
</evidence>
<evidence type="ECO:0000313" key="1">
    <source>
        <dbReference type="EMBL" id="KAL0007275.1"/>
    </source>
</evidence>
<keyword evidence="2" id="KW-1185">Reference proteome</keyword>
<dbReference type="Proteomes" id="UP001459277">
    <property type="component" value="Unassembled WGS sequence"/>
</dbReference>
<dbReference type="AlphaFoldDB" id="A0AAW2D9K6"/>
<dbReference type="EMBL" id="JAZDWU010000003">
    <property type="protein sequence ID" value="KAL0007275.1"/>
    <property type="molecule type" value="Genomic_DNA"/>
</dbReference>
<sequence>PQSLYTSFSLSITLSLSLRNLRTMFKEGLDSETLRWVRGEDDIQRKEKSERADNLRSSNRVLRLPSPGVFGCARSPINVISVSQTMPHVSGNDCESDMDLSSDSENEVHSYFSSSRETIQSKQGKRIRVGQPNHTEELLDSATSAKVPFMQSMNNKGGECDRGTYTMGDCLPNVTAGENVERTAKQ</sequence>